<dbReference type="VEuPathDB" id="MicrosporidiaDB:DI09_192p50"/>
<comment type="caution">
    <text evidence="5">The sequence shown here is derived from an EMBL/GenBank/DDBJ whole genome shotgun (WGS) entry which is preliminary data.</text>
</comment>
<dbReference type="AlphaFoldDB" id="A0A098VQQ1"/>
<dbReference type="GeneID" id="25258831"/>
<dbReference type="PANTHER" id="PTHR12763:SF42">
    <property type="entry name" value="OS03G0776900 PROTEIN"/>
    <property type="match status" value="1"/>
</dbReference>
<evidence type="ECO:0000256" key="1">
    <source>
        <dbReference type="ARBA" id="ARBA00004273"/>
    </source>
</evidence>
<dbReference type="GO" id="GO:0001671">
    <property type="term" value="F:ATPase activator activity"/>
    <property type="evidence" value="ECO:0007669"/>
    <property type="project" value="TreeGrafter"/>
</dbReference>
<dbReference type="OrthoDB" id="240298at2759"/>
<keyword evidence="2" id="KW-0999">Mitochondrion inner membrane</keyword>
<proteinExistence type="predicted"/>
<protein>
    <submittedName>
        <fullName evidence="5">Subunit TIM14 of mitochondrial import inner membrane translocase</fullName>
    </submittedName>
</protein>
<name>A0A098VQQ1_9MICR</name>
<reference evidence="5 7" key="1">
    <citation type="submission" date="2014-04" db="EMBL/GenBank/DDBJ databases">
        <title>A new species of microsporidia sheds light on the evolution of extreme parasitism.</title>
        <authorList>
            <person name="Haag K.L."/>
            <person name="James T.Y."/>
            <person name="Larsson R."/>
            <person name="Schaer T.M."/>
            <person name="Refardt D."/>
            <person name="Pombert J.-F."/>
            <person name="Ebert D."/>
        </authorList>
    </citation>
    <scope>NUCLEOTIDE SEQUENCE [LARGE SCALE GENOMIC DNA]</scope>
    <source>
        <strain evidence="5 7">UGP3</strain>
        <tissue evidence="5">Spores</tissue>
    </source>
</reference>
<sequence length="104" mass="11346">MTSLLLISGVALVGGSLAARGLLRAWRNMNKISQLTGTSPFIHYHQGGFAPVMTRREASLILGVRYHYALTTRVLMANHPDRGGSPYVASKINEARVLLEGKNK</sequence>
<keyword evidence="7" id="KW-1185">Reference proteome</keyword>
<comment type="subcellular location">
    <subcellularLocation>
        <location evidence="1">Mitochondrion inner membrane</location>
    </subcellularLocation>
</comment>
<accession>A0A098VQQ1</accession>
<evidence type="ECO:0000313" key="7">
    <source>
        <dbReference type="Proteomes" id="UP000029725"/>
    </source>
</evidence>
<dbReference type="RefSeq" id="XP_013237770.1">
    <property type="nucleotide sequence ID" value="XM_013382316.1"/>
</dbReference>
<evidence type="ECO:0000256" key="2">
    <source>
        <dbReference type="ARBA" id="ARBA00022792"/>
    </source>
</evidence>
<organism evidence="5 7">
    <name type="scientific">Mitosporidium daphniae</name>
    <dbReference type="NCBI Taxonomy" id="1485682"/>
    <lineage>
        <taxon>Eukaryota</taxon>
        <taxon>Fungi</taxon>
        <taxon>Fungi incertae sedis</taxon>
        <taxon>Microsporidia</taxon>
        <taxon>Mitosporidium</taxon>
    </lineage>
</organism>
<evidence type="ECO:0000256" key="3">
    <source>
        <dbReference type="ARBA" id="ARBA00023128"/>
    </source>
</evidence>
<dbReference type="VEuPathDB" id="MicrosporidiaDB:DI09_38p130"/>
<dbReference type="InterPro" id="IPR036869">
    <property type="entry name" value="J_dom_sf"/>
</dbReference>
<dbReference type="FunFam" id="1.10.287.110:FF:000001">
    <property type="entry name" value="Import inner membrane translocase subunit tim14"/>
    <property type="match status" value="1"/>
</dbReference>
<dbReference type="GeneID" id="25259759"/>
<evidence type="ECO:0000313" key="6">
    <source>
        <dbReference type="EMBL" id="KGG52286.1"/>
    </source>
</evidence>
<dbReference type="GO" id="GO:0001405">
    <property type="term" value="C:PAM complex, Tim23 associated import motor"/>
    <property type="evidence" value="ECO:0007669"/>
    <property type="project" value="TreeGrafter"/>
</dbReference>
<dbReference type="GO" id="GO:0030150">
    <property type="term" value="P:protein import into mitochondrial matrix"/>
    <property type="evidence" value="ECO:0007669"/>
    <property type="project" value="TreeGrafter"/>
</dbReference>
<dbReference type="HOGENOM" id="CLU_017633_13_2_1"/>
<evidence type="ECO:0000313" key="5">
    <source>
        <dbReference type="EMBL" id="KGG51343.1"/>
    </source>
</evidence>
<dbReference type="EMBL" id="JMKJ01000321">
    <property type="protein sequence ID" value="KGG51343.1"/>
    <property type="molecule type" value="Genomic_DNA"/>
</dbReference>
<keyword evidence="3" id="KW-0496">Mitochondrion</keyword>
<dbReference type="SUPFAM" id="SSF46565">
    <property type="entry name" value="Chaperone J-domain"/>
    <property type="match status" value="1"/>
</dbReference>
<gene>
    <name evidence="6" type="ORF">DI09_192p50</name>
    <name evidence="5" type="ORF">DI09_38p130</name>
</gene>
<evidence type="ECO:0000256" key="4">
    <source>
        <dbReference type="ARBA" id="ARBA00023136"/>
    </source>
</evidence>
<dbReference type="Gene3D" id="1.10.287.110">
    <property type="entry name" value="DnaJ domain"/>
    <property type="match status" value="1"/>
</dbReference>
<dbReference type="EMBL" id="JMKJ01000102">
    <property type="protein sequence ID" value="KGG52286.1"/>
    <property type="molecule type" value="Genomic_DNA"/>
</dbReference>
<dbReference type="Proteomes" id="UP000029725">
    <property type="component" value="Unassembled WGS sequence"/>
</dbReference>
<dbReference type="PANTHER" id="PTHR12763">
    <property type="match status" value="1"/>
</dbReference>
<dbReference type="RefSeq" id="XP_013238722.1">
    <property type="nucleotide sequence ID" value="XM_013383268.1"/>
</dbReference>
<keyword evidence="4" id="KW-0472">Membrane</keyword>